<dbReference type="InterPro" id="IPR015424">
    <property type="entry name" value="PyrdxlP-dep_Trfase"/>
</dbReference>
<dbReference type="GO" id="GO:0008483">
    <property type="term" value="F:transaminase activity"/>
    <property type="evidence" value="ECO:0007669"/>
    <property type="project" value="UniProtKB-KW"/>
</dbReference>
<comment type="similarity">
    <text evidence="2">Belongs to the class-I pyridoxal-phosphate-dependent aminotransferase family.</text>
</comment>
<evidence type="ECO:0000259" key="6">
    <source>
        <dbReference type="Pfam" id="PF00155"/>
    </source>
</evidence>
<organism evidence="7 8">
    <name type="scientific">Demequina zhanjiangensis</name>
    <dbReference type="NCBI Taxonomy" id="3051659"/>
    <lineage>
        <taxon>Bacteria</taxon>
        <taxon>Bacillati</taxon>
        <taxon>Actinomycetota</taxon>
        <taxon>Actinomycetes</taxon>
        <taxon>Micrococcales</taxon>
        <taxon>Demequinaceae</taxon>
        <taxon>Demequina</taxon>
    </lineage>
</organism>
<gene>
    <name evidence="7" type="ORF">QQX04_04165</name>
</gene>
<evidence type="ECO:0000313" key="8">
    <source>
        <dbReference type="Proteomes" id="UP001172738"/>
    </source>
</evidence>
<comment type="caution">
    <text evidence="7">The sequence shown here is derived from an EMBL/GenBank/DDBJ whole genome shotgun (WGS) entry which is preliminary data.</text>
</comment>
<dbReference type="InterPro" id="IPR004839">
    <property type="entry name" value="Aminotransferase_I/II_large"/>
</dbReference>
<dbReference type="PANTHER" id="PTHR46383:SF1">
    <property type="entry name" value="ASPARTATE AMINOTRANSFERASE"/>
    <property type="match status" value="1"/>
</dbReference>
<evidence type="ECO:0000313" key="7">
    <source>
        <dbReference type="EMBL" id="MDN4472184.1"/>
    </source>
</evidence>
<keyword evidence="4 7" id="KW-0808">Transferase</keyword>
<name>A0ABT8FZ60_9MICO</name>
<proteinExistence type="inferred from homology"/>
<dbReference type="Proteomes" id="UP001172738">
    <property type="component" value="Unassembled WGS sequence"/>
</dbReference>
<evidence type="ECO:0000256" key="3">
    <source>
        <dbReference type="ARBA" id="ARBA00022576"/>
    </source>
</evidence>
<protein>
    <submittedName>
        <fullName evidence="7">Pyridoxal phosphate-dependent aminotransferase</fullName>
        <ecNumber evidence="7">2.6.1.-</ecNumber>
    </submittedName>
</protein>
<dbReference type="CDD" id="cd00609">
    <property type="entry name" value="AAT_like"/>
    <property type="match status" value="1"/>
</dbReference>
<dbReference type="InterPro" id="IPR050596">
    <property type="entry name" value="AspAT/PAT-like"/>
</dbReference>
<keyword evidence="8" id="KW-1185">Reference proteome</keyword>
<dbReference type="Gene3D" id="3.90.1150.10">
    <property type="entry name" value="Aspartate Aminotransferase, domain 1"/>
    <property type="match status" value="1"/>
</dbReference>
<evidence type="ECO:0000256" key="2">
    <source>
        <dbReference type="ARBA" id="ARBA00007441"/>
    </source>
</evidence>
<reference evidence="7" key="1">
    <citation type="submission" date="2023-06" db="EMBL/GenBank/DDBJ databases">
        <title>SYSU T00b26.</title>
        <authorList>
            <person name="Gao L."/>
            <person name="Fang B.-Z."/>
            <person name="Li W.-J."/>
        </authorList>
    </citation>
    <scope>NUCLEOTIDE SEQUENCE</scope>
    <source>
        <strain evidence="7">SYSU T00b26</strain>
    </source>
</reference>
<dbReference type="Pfam" id="PF00155">
    <property type="entry name" value="Aminotran_1_2"/>
    <property type="match status" value="1"/>
</dbReference>
<dbReference type="SUPFAM" id="SSF53383">
    <property type="entry name" value="PLP-dependent transferases"/>
    <property type="match status" value="1"/>
</dbReference>
<dbReference type="InterPro" id="IPR015422">
    <property type="entry name" value="PyrdxlP-dep_Trfase_small"/>
</dbReference>
<evidence type="ECO:0000256" key="4">
    <source>
        <dbReference type="ARBA" id="ARBA00022679"/>
    </source>
</evidence>
<comment type="cofactor">
    <cofactor evidence="1">
        <name>pyridoxal 5'-phosphate</name>
        <dbReference type="ChEBI" id="CHEBI:597326"/>
    </cofactor>
</comment>
<dbReference type="Gene3D" id="3.40.640.10">
    <property type="entry name" value="Type I PLP-dependent aspartate aminotransferase-like (Major domain)"/>
    <property type="match status" value="1"/>
</dbReference>
<dbReference type="RefSeq" id="WP_301126549.1">
    <property type="nucleotide sequence ID" value="NZ_JAUHPV010000002.1"/>
</dbReference>
<sequence>MPQVSPQVERMPRSGIRKIMDAAWASGKPFVGMHVGEPDFIPPKHVLDAGSAAYLEGQTHYVSNVGIPELRAALADKLARVNRLEVTPDQIAVTASGTEALFAAYSAILTAGDEVLIPDPGWPNYTMAMEMLQCGAVPYRLEPEHDFVPQIDALDALVTERTRAILVNSPSNPLGTVYSAETLEALVRFAERHDIWLISDECYDALTFGVEHVSPAVFDTKGLVISTFSFSKTYAMTGVRVGYLVGSPELLSVVGKLQETILACVNTPAQLAAVAALTGPQDCVEEMRSAYERRRDLAVAELDRLSIPYVRPDGAFYLWIDVTELAGDLPVDDWALRLLEEERVAVAPGSTFGASGEGWVRLALAASDEEILAGIAGIGRMLAAVRADAAVASAGAASAVPAAAVGAEAASVA</sequence>
<feature type="domain" description="Aminotransferase class I/classII large" evidence="6">
    <location>
        <begin position="30"/>
        <end position="370"/>
    </location>
</feature>
<keyword evidence="3 7" id="KW-0032">Aminotransferase</keyword>
<accession>A0ABT8FZ60</accession>
<evidence type="ECO:0000256" key="1">
    <source>
        <dbReference type="ARBA" id="ARBA00001933"/>
    </source>
</evidence>
<dbReference type="EMBL" id="JAUHPV010000002">
    <property type="protein sequence ID" value="MDN4472184.1"/>
    <property type="molecule type" value="Genomic_DNA"/>
</dbReference>
<evidence type="ECO:0000256" key="5">
    <source>
        <dbReference type="ARBA" id="ARBA00022898"/>
    </source>
</evidence>
<keyword evidence="5" id="KW-0663">Pyridoxal phosphate</keyword>
<dbReference type="PANTHER" id="PTHR46383">
    <property type="entry name" value="ASPARTATE AMINOTRANSFERASE"/>
    <property type="match status" value="1"/>
</dbReference>
<dbReference type="InterPro" id="IPR015421">
    <property type="entry name" value="PyrdxlP-dep_Trfase_major"/>
</dbReference>
<dbReference type="EC" id="2.6.1.-" evidence="7"/>